<organism evidence="1">
    <name type="scientific">bioreactor metagenome</name>
    <dbReference type="NCBI Taxonomy" id="1076179"/>
    <lineage>
        <taxon>unclassified sequences</taxon>
        <taxon>metagenomes</taxon>
        <taxon>ecological metagenomes</taxon>
    </lineage>
</organism>
<protein>
    <submittedName>
        <fullName evidence="1">Uncharacterized protein</fullName>
    </submittedName>
</protein>
<sequence length="84" mass="9588">MQLGQLDDFVNHLLVGPYPVLPDVGVIQPTGFDRVFPGAPDPYRGRMHARIIGRIVICIQRFGPFFFQDVLNHHLRLPIFLKHG</sequence>
<dbReference type="EMBL" id="VSSQ01078614">
    <property type="protein sequence ID" value="MPN28354.1"/>
    <property type="molecule type" value="Genomic_DNA"/>
</dbReference>
<gene>
    <name evidence="1" type="ORF">SDC9_175795</name>
</gene>
<proteinExistence type="predicted"/>
<name>A0A645GWE7_9ZZZZ</name>
<accession>A0A645GWE7</accession>
<dbReference type="AlphaFoldDB" id="A0A645GWE7"/>
<comment type="caution">
    <text evidence="1">The sequence shown here is derived from an EMBL/GenBank/DDBJ whole genome shotgun (WGS) entry which is preliminary data.</text>
</comment>
<evidence type="ECO:0000313" key="1">
    <source>
        <dbReference type="EMBL" id="MPN28354.1"/>
    </source>
</evidence>
<reference evidence="1" key="1">
    <citation type="submission" date="2019-08" db="EMBL/GenBank/DDBJ databases">
        <authorList>
            <person name="Kucharzyk K."/>
            <person name="Murdoch R.W."/>
            <person name="Higgins S."/>
            <person name="Loffler F."/>
        </authorList>
    </citation>
    <scope>NUCLEOTIDE SEQUENCE</scope>
</reference>